<dbReference type="InterPro" id="IPR017438">
    <property type="entry name" value="ATP-NAD_kinase_N"/>
</dbReference>
<dbReference type="GO" id="GO:0016301">
    <property type="term" value="F:kinase activity"/>
    <property type="evidence" value="ECO:0007669"/>
    <property type="project" value="InterPro"/>
</dbReference>
<dbReference type="InterPro" id="IPR000326">
    <property type="entry name" value="PAP2/HPO"/>
</dbReference>
<evidence type="ECO:0000256" key="6">
    <source>
        <dbReference type="ARBA" id="ARBA00023136"/>
    </source>
</evidence>
<dbReference type="AlphaFoldDB" id="A0A4R4TEM2"/>
<dbReference type="Gene3D" id="2.60.200.40">
    <property type="match status" value="1"/>
</dbReference>
<keyword evidence="3" id="KW-0812">Transmembrane</keyword>
<evidence type="ECO:0000313" key="9">
    <source>
        <dbReference type="Proteomes" id="UP000295345"/>
    </source>
</evidence>
<comment type="subcellular location">
    <subcellularLocation>
        <location evidence="1">Cell membrane</location>
        <topology evidence="1">Multi-pass membrane protein</topology>
    </subcellularLocation>
</comment>
<dbReference type="PROSITE" id="PS50146">
    <property type="entry name" value="DAGK"/>
    <property type="match status" value="1"/>
</dbReference>
<dbReference type="Gene3D" id="1.20.144.10">
    <property type="entry name" value="Phosphatidic acid phosphatase type 2/haloperoxidase"/>
    <property type="match status" value="1"/>
</dbReference>
<proteinExistence type="predicted"/>
<evidence type="ECO:0000313" key="8">
    <source>
        <dbReference type="EMBL" id="TDC74646.1"/>
    </source>
</evidence>
<comment type="caution">
    <text evidence="8">The sequence shown here is derived from an EMBL/GenBank/DDBJ whole genome shotgun (WGS) entry which is preliminary data.</text>
</comment>
<accession>A0A4R4TEM2</accession>
<evidence type="ECO:0000256" key="5">
    <source>
        <dbReference type="ARBA" id="ARBA00022989"/>
    </source>
</evidence>
<dbReference type="PANTHER" id="PTHR14969">
    <property type="entry name" value="SPHINGOSINE-1-PHOSPHATE PHOSPHOHYDROLASE"/>
    <property type="match status" value="1"/>
</dbReference>
<dbReference type="Proteomes" id="UP000295345">
    <property type="component" value="Unassembled WGS sequence"/>
</dbReference>
<dbReference type="GO" id="GO:0005886">
    <property type="term" value="C:plasma membrane"/>
    <property type="evidence" value="ECO:0007669"/>
    <property type="project" value="UniProtKB-SubCell"/>
</dbReference>
<dbReference type="EMBL" id="SMKI01000138">
    <property type="protein sequence ID" value="TDC74646.1"/>
    <property type="molecule type" value="Genomic_DNA"/>
</dbReference>
<reference evidence="8 9" key="1">
    <citation type="submission" date="2019-03" db="EMBL/GenBank/DDBJ databases">
        <title>Draft genome sequences of novel Actinobacteria.</title>
        <authorList>
            <person name="Sahin N."/>
            <person name="Ay H."/>
            <person name="Saygin H."/>
        </authorList>
    </citation>
    <scope>NUCLEOTIDE SEQUENCE [LARGE SCALE GENOMIC DNA]</scope>
    <source>
        <strain evidence="8 9">DSM 41900</strain>
    </source>
</reference>
<dbReference type="GO" id="GO:0016787">
    <property type="term" value="F:hydrolase activity"/>
    <property type="evidence" value="ECO:0007669"/>
    <property type="project" value="UniProtKB-KW"/>
</dbReference>
<dbReference type="InterPro" id="IPR016064">
    <property type="entry name" value="NAD/diacylglycerol_kinase_sf"/>
</dbReference>
<dbReference type="Pfam" id="PF01569">
    <property type="entry name" value="PAP2"/>
    <property type="match status" value="1"/>
</dbReference>
<evidence type="ECO:0000256" key="3">
    <source>
        <dbReference type="ARBA" id="ARBA00022692"/>
    </source>
</evidence>
<evidence type="ECO:0000256" key="1">
    <source>
        <dbReference type="ARBA" id="ARBA00004651"/>
    </source>
</evidence>
<keyword evidence="6" id="KW-0472">Membrane</keyword>
<keyword evidence="4" id="KW-0378">Hydrolase</keyword>
<gene>
    <name evidence="8" type="ORF">E1283_15040</name>
</gene>
<dbReference type="InterPro" id="IPR036938">
    <property type="entry name" value="PAP2/HPO_sf"/>
</dbReference>
<dbReference type="SMART" id="SM00014">
    <property type="entry name" value="acidPPc"/>
    <property type="match status" value="1"/>
</dbReference>
<evidence type="ECO:0000259" key="7">
    <source>
        <dbReference type="PROSITE" id="PS50146"/>
    </source>
</evidence>
<feature type="domain" description="DAGKc" evidence="7">
    <location>
        <begin position="192"/>
        <end position="314"/>
    </location>
</feature>
<dbReference type="InterPro" id="IPR001206">
    <property type="entry name" value="Diacylglycerol_kinase_cat_dom"/>
</dbReference>
<dbReference type="OrthoDB" id="5242960at2"/>
<sequence>MGWVSRLDRQVFARVAAAHPPGIQAVLPRLSRAADRSRLWLATAAAFAATGDRTARRAAVRGVGSLALASLVTNLAVKYVSSRERPHLDAVPLARRLSRQPRSTSFPSGHAAAAAAFATGVALESPRRGLLVAPVAAAVAGSRVYVGVHYPADVLAGALIGVGAALTTRRWLPRRPPVGAFAHRRAAAPALPGGAGLVVVVNSGAGGGASTAGDRIRKLLPDAEVVEPTHDDDLDAVLAAAADRARALGVCGGDGTVNAAAAHAVERGLPLAVFPGGTLNHFALDTGIPGFAETAEAVTAGEAVDVDVARIRPAAGAAGPPTYFLNTFSIGIYPELVQAREELRERTRLGAWGKWPSAAVSLVRVLATAEPFDVALNGRPLRLWLLFAGNGIYSGEGSAPAHRTQLDDGLLDVRAVTADRPLARTRLALAALTGTLAHSRAHTAGRLRRLRITELSDGGPLAYDGETAAAPRDLVLDKHPSPLAVYRPLPADEW</sequence>
<dbReference type="Pfam" id="PF00781">
    <property type="entry name" value="DAGK_cat"/>
    <property type="match status" value="1"/>
</dbReference>
<dbReference type="Gene3D" id="3.40.50.10330">
    <property type="entry name" value="Probable inorganic polyphosphate/atp-NAD kinase, domain 1"/>
    <property type="match status" value="1"/>
</dbReference>
<dbReference type="SMART" id="SM00046">
    <property type="entry name" value="DAGKc"/>
    <property type="match status" value="1"/>
</dbReference>
<dbReference type="SUPFAM" id="SSF48317">
    <property type="entry name" value="Acid phosphatase/Vanadium-dependent haloperoxidase"/>
    <property type="match status" value="1"/>
</dbReference>
<dbReference type="SUPFAM" id="SSF111331">
    <property type="entry name" value="NAD kinase/diacylglycerol kinase-like"/>
    <property type="match status" value="1"/>
</dbReference>
<evidence type="ECO:0000256" key="2">
    <source>
        <dbReference type="ARBA" id="ARBA00022475"/>
    </source>
</evidence>
<dbReference type="RefSeq" id="WP_132818539.1">
    <property type="nucleotide sequence ID" value="NZ_SMKI01000138.1"/>
</dbReference>
<protein>
    <submittedName>
        <fullName evidence="8">Phosphatase PAP2 family protein</fullName>
    </submittedName>
</protein>
<keyword evidence="9" id="KW-1185">Reference proteome</keyword>
<organism evidence="8 9">
    <name type="scientific">Streptomyces hainanensis</name>
    <dbReference type="NCBI Taxonomy" id="402648"/>
    <lineage>
        <taxon>Bacteria</taxon>
        <taxon>Bacillati</taxon>
        <taxon>Actinomycetota</taxon>
        <taxon>Actinomycetes</taxon>
        <taxon>Kitasatosporales</taxon>
        <taxon>Streptomycetaceae</taxon>
        <taxon>Streptomyces</taxon>
    </lineage>
</organism>
<keyword evidence="2" id="KW-1003">Cell membrane</keyword>
<name>A0A4R4TEM2_9ACTN</name>
<evidence type="ECO:0000256" key="4">
    <source>
        <dbReference type="ARBA" id="ARBA00022801"/>
    </source>
</evidence>
<keyword evidence="5" id="KW-1133">Transmembrane helix</keyword>
<dbReference type="PANTHER" id="PTHR14969:SF62">
    <property type="entry name" value="DECAPRENYLPHOSPHORYL-5-PHOSPHORIBOSE PHOSPHATASE RV3807C-RELATED"/>
    <property type="match status" value="1"/>
</dbReference>